<sequence>MPAVIALMIGVFTQAVYPYWYGKLLGLDTVVLVALSTRNALYLVLFAWAVVALVQAARTDPEPREY</sequence>
<keyword evidence="1" id="KW-1133">Transmembrane helix</keyword>
<accession>A0ABQ6JWM7</accession>
<comment type="caution">
    <text evidence="2">The sequence shown here is derived from an EMBL/GenBank/DDBJ whole genome shotgun (WGS) entry which is preliminary data.</text>
</comment>
<keyword evidence="3" id="KW-1185">Reference proteome</keyword>
<name>A0ABQ6JWM7_9MICO</name>
<reference evidence="3" key="1">
    <citation type="journal article" date="2019" name="Int. J. Syst. Evol. Microbiol.">
        <title>The Global Catalogue of Microorganisms (GCM) 10K type strain sequencing project: providing services to taxonomists for standard genome sequencing and annotation.</title>
        <authorList>
            <consortium name="The Broad Institute Genomics Platform"/>
            <consortium name="The Broad Institute Genome Sequencing Center for Infectious Disease"/>
            <person name="Wu L."/>
            <person name="Ma J."/>
        </authorList>
    </citation>
    <scope>NUCLEOTIDE SEQUENCE [LARGE SCALE GENOMIC DNA]</scope>
    <source>
        <strain evidence="3">NBRC 108755</strain>
    </source>
</reference>
<dbReference type="RefSeq" id="WP_284300744.1">
    <property type="nucleotide sequence ID" value="NZ_BSVA01000001.1"/>
</dbReference>
<feature type="transmembrane region" description="Helical" evidence="1">
    <location>
        <begin position="39"/>
        <end position="57"/>
    </location>
</feature>
<keyword evidence="1" id="KW-0472">Membrane</keyword>
<organism evidence="2 3">
    <name type="scientific">Homoserinibacter gongjuensis</name>
    <dbReference type="NCBI Taxonomy" id="1162968"/>
    <lineage>
        <taxon>Bacteria</taxon>
        <taxon>Bacillati</taxon>
        <taxon>Actinomycetota</taxon>
        <taxon>Actinomycetes</taxon>
        <taxon>Micrococcales</taxon>
        <taxon>Microbacteriaceae</taxon>
        <taxon>Homoserinibacter</taxon>
    </lineage>
</organism>
<evidence type="ECO:0000313" key="3">
    <source>
        <dbReference type="Proteomes" id="UP001157069"/>
    </source>
</evidence>
<keyword evidence="1" id="KW-0812">Transmembrane</keyword>
<evidence type="ECO:0000256" key="1">
    <source>
        <dbReference type="SAM" id="Phobius"/>
    </source>
</evidence>
<proteinExistence type="predicted"/>
<dbReference type="Proteomes" id="UP001157069">
    <property type="component" value="Unassembled WGS sequence"/>
</dbReference>
<protein>
    <submittedName>
        <fullName evidence="2">Uncharacterized protein</fullName>
    </submittedName>
</protein>
<evidence type="ECO:0000313" key="2">
    <source>
        <dbReference type="EMBL" id="GMA92107.1"/>
    </source>
</evidence>
<dbReference type="EMBL" id="BSVA01000001">
    <property type="protein sequence ID" value="GMA92107.1"/>
    <property type="molecule type" value="Genomic_DNA"/>
</dbReference>
<gene>
    <name evidence="2" type="ORF">GCM10025869_26360</name>
</gene>